<evidence type="ECO:0000313" key="2">
    <source>
        <dbReference type="Proteomes" id="UP000518266"/>
    </source>
</evidence>
<protein>
    <submittedName>
        <fullName evidence="1">Uncharacterized protein</fullName>
    </submittedName>
</protein>
<reference evidence="1 2" key="1">
    <citation type="submission" date="2020-03" db="EMBL/GenBank/DDBJ databases">
        <title>Dissostichus mawsoni Genome sequencing and assembly.</title>
        <authorList>
            <person name="Park H."/>
        </authorList>
    </citation>
    <scope>NUCLEOTIDE SEQUENCE [LARGE SCALE GENOMIC DNA]</scope>
    <source>
        <strain evidence="1">DM0001</strain>
        <tissue evidence="1">Muscle</tissue>
    </source>
</reference>
<accession>A0A7J5YZ43</accession>
<proteinExistence type="predicted"/>
<evidence type="ECO:0000313" key="1">
    <source>
        <dbReference type="EMBL" id="KAF3854071.1"/>
    </source>
</evidence>
<gene>
    <name evidence="1" type="ORF">F7725_014759</name>
</gene>
<comment type="caution">
    <text evidence="1">The sequence shown here is derived from an EMBL/GenBank/DDBJ whole genome shotgun (WGS) entry which is preliminary data.</text>
</comment>
<sequence length="162" mass="17367">MNPSRSAAPSVTDDPAMVDILPERGSGDCFLRAGMSRMKRSAAARSPRPRDSNCPAIGSKQGVFIRNLSMSGGNQHTKGDQKSLSSRISSMVSPCVISPSLLDRLFLVRVRNHLEHVWMGCGSAAVVVGVALSRALWAAPSSAFPQVLKWHTLETAPDLEVV</sequence>
<dbReference type="AlphaFoldDB" id="A0A7J5YZ43"/>
<dbReference type="Proteomes" id="UP000518266">
    <property type="component" value="Unassembled WGS sequence"/>
</dbReference>
<organism evidence="1 2">
    <name type="scientific">Dissostichus mawsoni</name>
    <name type="common">Antarctic cod</name>
    <dbReference type="NCBI Taxonomy" id="36200"/>
    <lineage>
        <taxon>Eukaryota</taxon>
        <taxon>Metazoa</taxon>
        <taxon>Chordata</taxon>
        <taxon>Craniata</taxon>
        <taxon>Vertebrata</taxon>
        <taxon>Euteleostomi</taxon>
        <taxon>Actinopterygii</taxon>
        <taxon>Neopterygii</taxon>
        <taxon>Teleostei</taxon>
        <taxon>Neoteleostei</taxon>
        <taxon>Acanthomorphata</taxon>
        <taxon>Eupercaria</taxon>
        <taxon>Perciformes</taxon>
        <taxon>Notothenioidei</taxon>
        <taxon>Nototheniidae</taxon>
        <taxon>Dissostichus</taxon>
    </lineage>
</organism>
<feature type="non-terminal residue" evidence="1">
    <location>
        <position position="1"/>
    </location>
</feature>
<name>A0A7J5YZ43_DISMA</name>
<dbReference type="EMBL" id="JAAKFY010000008">
    <property type="protein sequence ID" value="KAF3854071.1"/>
    <property type="molecule type" value="Genomic_DNA"/>
</dbReference>
<keyword evidence="2" id="KW-1185">Reference proteome</keyword>